<reference evidence="2" key="1">
    <citation type="submission" date="2006-10" db="EMBL/GenBank/DDBJ databases">
        <authorList>
            <person name="Amadeo P."/>
            <person name="Zhao Q."/>
            <person name="Wortman J."/>
            <person name="Fraser-Liggett C."/>
            <person name="Carlton J."/>
        </authorList>
    </citation>
    <scope>NUCLEOTIDE SEQUENCE</scope>
    <source>
        <strain evidence="2">G3</strain>
    </source>
</reference>
<dbReference type="SUPFAM" id="SSF56112">
    <property type="entry name" value="Protein kinase-like (PK-like)"/>
    <property type="match status" value="1"/>
</dbReference>
<dbReference type="InParanoid" id="A2EZV8"/>
<dbReference type="Gene3D" id="1.10.510.10">
    <property type="entry name" value="Transferase(Phosphotransferase) domain 1"/>
    <property type="match status" value="1"/>
</dbReference>
<dbReference type="InterPro" id="IPR011009">
    <property type="entry name" value="Kinase-like_dom_sf"/>
</dbReference>
<dbReference type="VEuPathDB" id="TrichDB:TVAG_273320"/>
<name>A2EZV8_TRIV3</name>
<protein>
    <submittedName>
        <fullName evidence="2">CAMK family protein kinase</fullName>
    </submittedName>
</protein>
<dbReference type="AlphaFoldDB" id="A2EZV8"/>
<keyword evidence="3" id="KW-1185">Reference proteome</keyword>
<dbReference type="GO" id="GO:0004672">
    <property type="term" value="F:protein kinase activity"/>
    <property type="evidence" value="ECO:0007669"/>
    <property type="project" value="InterPro"/>
</dbReference>
<evidence type="ECO:0000313" key="2">
    <source>
        <dbReference type="EMBL" id="EAY01821.1"/>
    </source>
</evidence>
<dbReference type="Proteomes" id="UP000001542">
    <property type="component" value="Unassembled WGS sequence"/>
</dbReference>
<feature type="domain" description="Protein kinase" evidence="1">
    <location>
        <begin position="14"/>
        <end position="257"/>
    </location>
</feature>
<dbReference type="Pfam" id="PF00069">
    <property type="entry name" value="Pkinase"/>
    <property type="match status" value="1"/>
</dbReference>
<dbReference type="OrthoDB" id="6718656at2759"/>
<gene>
    <name evidence="2" type="ORF">TVAG_273320</name>
</gene>
<dbReference type="CDD" id="cd14014">
    <property type="entry name" value="STKc_PknB_like"/>
    <property type="match status" value="1"/>
</dbReference>
<organism evidence="2 3">
    <name type="scientific">Trichomonas vaginalis (strain ATCC PRA-98 / G3)</name>
    <dbReference type="NCBI Taxonomy" id="412133"/>
    <lineage>
        <taxon>Eukaryota</taxon>
        <taxon>Metamonada</taxon>
        <taxon>Parabasalia</taxon>
        <taxon>Trichomonadida</taxon>
        <taxon>Trichomonadidae</taxon>
        <taxon>Trichomonas</taxon>
    </lineage>
</organism>
<accession>A2EZV8</accession>
<dbReference type="PROSITE" id="PS00108">
    <property type="entry name" value="PROTEIN_KINASE_ST"/>
    <property type="match status" value="1"/>
</dbReference>
<dbReference type="SMR" id="A2EZV8"/>
<dbReference type="GO" id="GO:0005524">
    <property type="term" value="F:ATP binding"/>
    <property type="evidence" value="ECO:0007669"/>
    <property type="project" value="InterPro"/>
</dbReference>
<reference evidence="2" key="2">
    <citation type="journal article" date="2007" name="Science">
        <title>Draft genome sequence of the sexually transmitted pathogen Trichomonas vaginalis.</title>
        <authorList>
            <person name="Carlton J.M."/>
            <person name="Hirt R.P."/>
            <person name="Silva J.C."/>
            <person name="Delcher A.L."/>
            <person name="Schatz M."/>
            <person name="Zhao Q."/>
            <person name="Wortman J.R."/>
            <person name="Bidwell S.L."/>
            <person name="Alsmark U.C.M."/>
            <person name="Besteiro S."/>
            <person name="Sicheritz-Ponten T."/>
            <person name="Noel C.J."/>
            <person name="Dacks J.B."/>
            <person name="Foster P.G."/>
            <person name="Simillion C."/>
            <person name="Van de Peer Y."/>
            <person name="Miranda-Saavedra D."/>
            <person name="Barton G.J."/>
            <person name="Westrop G.D."/>
            <person name="Mueller S."/>
            <person name="Dessi D."/>
            <person name="Fiori P.L."/>
            <person name="Ren Q."/>
            <person name="Paulsen I."/>
            <person name="Zhang H."/>
            <person name="Bastida-Corcuera F.D."/>
            <person name="Simoes-Barbosa A."/>
            <person name="Brown M.T."/>
            <person name="Hayes R.D."/>
            <person name="Mukherjee M."/>
            <person name="Okumura C.Y."/>
            <person name="Schneider R."/>
            <person name="Smith A.J."/>
            <person name="Vanacova S."/>
            <person name="Villalvazo M."/>
            <person name="Haas B.J."/>
            <person name="Pertea M."/>
            <person name="Feldblyum T.V."/>
            <person name="Utterback T.R."/>
            <person name="Shu C.L."/>
            <person name="Osoegawa K."/>
            <person name="de Jong P.J."/>
            <person name="Hrdy I."/>
            <person name="Horvathova L."/>
            <person name="Zubacova Z."/>
            <person name="Dolezal P."/>
            <person name="Malik S.B."/>
            <person name="Logsdon J.M. Jr."/>
            <person name="Henze K."/>
            <person name="Gupta A."/>
            <person name="Wang C.C."/>
            <person name="Dunne R.L."/>
            <person name="Upcroft J.A."/>
            <person name="Upcroft P."/>
            <person name="White O."/>
            <person name="Salzberg S.L."/>
            <person name="Tang P."/>
            <person name="Chiu C.-H."/>
            <person name="Lee Y.-S."/>
            <person name="Embley T.M."/>
            <person name="Coombs G.H."/>
            <person name="Mottram J.C."/>
            <person name="Tachezy J."/>
            <person name="Fraser-Liggett C.M."/>
            <person name="Johnson P.J."/>
        </authorList>
    </citation>
    <scope>NUCLEOTIDE SEQUENCE [LARGE SCALE GENOMIC DNA]</scope>
    <source>
        <strain evidence="2">G3</strain>
    </source>
</reference>
<dbReference type="InterPro" id="IPR008271">
    <property type="entry name" value="Ser/Thr_kinase_AS"/>
</dbReference>
<dbReference type="KEGG" id="tva:4759650"/>
<dbReference type="SMART" id="SM00220">
    <property type="entry name" value="S_TKc"/>
    <property type="match status" value="1"/>
</dbReference>
<evidence type="ECO:0000313" key="3">
    <source>
        <dbReference type="Proteomes" id="UP000001542"/>
    </source>
</evidence>
<keyword evidence="2" id="KW-0808">Transferase</keyword>
<dbReference type="InterPro" id="IPR000719">
    <property type="entry name" value="Prot_kinase_dom"/>
</dbReference>
<sequence>MNDRDQCYIEMKGFRFLDVLGCGACGVVYKIYDPAYDREFALKSVLESKFNKNEIQSMQDVDDNNVIRLYGYDYYQGSVYLLMEYCPCSLEKFLKYRNSISNLLLIKYSMGILKSIRACHHANVAHLDIKPANFLIDQYDRIRVTDFGLSAKHLLNELDIQYAGSVPFMAPEILSKLPHDSLKADIWAIGVTFFIMATGKLPWIGNDRNTVCHNLMMMPPRIDLIENKEYAEIVNKCLQKDPEMRPTIDEMFEYPIFHEESIAIIKKPVHNTFIVNSRRTCSRSQISFICQPRLQKMKLH</sequence>
<dbReference type="PANTHER" id="PTHR24362">
    <property type="entry name" value="SERINE/THREONINE-PROTEIN KINASE NEK"/>
    <property type="match status" value="1"/>
</dbReference>
<dbReference type="VEuPathDB" id="TrichDB:TVAGG3_0197230"/>
<proteinExistence type="predicted"/>
<evidence type="ECO:0000259" key="1">
    <source>
        <dbReference type="PROSITE" id="PS50011"/>
    </source>
</evidence>
<dbReference type="PROSITE" id="PS50011">
    <property type="entry name" value="PROTEIN_KINASE_DOM"/>
    <property type="match status" value="1"/>
</dbReference>
<dbReference type="RefSeq" id="XP_001314368.1">
    <property type="nucleotide sequence ID" value="XM_001314349.1"/>
</dbReference>
<keyword evidence="2" id="KW-0418">Kinase</keyword>
<dbReference type="STRING" id="5722.A2EZV8"/>
<dbReference type="eggNOG" id="KOG0983">
    <property type="taxonomic scope" value="Eukaryota"/>
</dbReference>
<dbReference type="EMBL" id="DS113556">
    <property type="protein sequence ID" value="EAY01821.1"/>
    <property type="molecule type" value="Genomic_DNA"/>
</dbReference>
<dbReference type="PANTHER" id="PTHR24362:SF309">
    <property type="entry name" value="PROTEIN KINASE DOMAIN-CONTAINING PROTEIN"/>
    <property type="match status" value="1"/>
</dbReference>